<name>B0TET6_HELMI</name>
<gene>
    <name evidence="1" type="ORF">HM1_1773</name>
</gene>
<keyword evidence="2" id="KW-1185">Reference proteome</keyword>
<protein>
    <submittedName>
        <fullName evidence="1">Uncharacterized protein</fullName>
    </submittedName>
</protein>
<dbReference type="Proteomes" id="UP000008550">
    <property type="component" value="Chromosome"/>
</dbReference>
<reference evidence="1 2" key="1">
    <citation type="journal article" date="2008" name="J. Bacteriol.">
        <title>The genome of Heliobacterium modesticaldum, a phototrophic representative of the Firmicutes containing the simplest photosynthetic apparatus.</title>
        <authorList>
            <person name="Sattley W.M."/>
            <person name="Madigan M.T."/>
            <person name="Swingley W.D."/>
            <person name="Cheung P.C."/>
            <person name="Clocksin K.M."/>
            <person name="Conrad A.L."/>
            <person name="Dejesa L.C."/>
            <person name="Honchak B.M."/>
            <person name="Jung D.O."/>
            <person name="Karbach L.E."/>
            <person name="Kurdoglu A."/>
            <person name="Lahiri S."/>
            <person name="Mastrian S.D."/>
            <person name="Page L.E."/>
            <person name="Taylor H.L."/>
            <person name="Wang Z.T."/>
            <person name="Raymond J."/>
            <person name="Chen M."/>
            <person name="Blankenship R.E."/>
            <person name="Touchman J.W."/>
        </authorList>
    </citation>
    <scope>NUCLEOTIDE SEQUENCE [LARGE SCALE GENOMIC DNA]</scope>
    <source>
        <strain evidence="2">ATCC 51547 / Ice1</strain>
    </source>
</reference>
<dbReference type="KEGG" id="hmo:HM1_1773"/>
<evidence type="ECO:0000313" key="1">
    <source>
        <dbReference type="EMBL" id="ABZ84338.1"/>
    </source>
</evidence>
<dbReference type="EMBL" id="CP000930">
    <property type="protein sequence ID" value="ABZ84338.1"/>
    <property type="molecule type" value="Genomic_DNA"/>
</dbReference>
<dbReference type="HOGENOM" id="CLU_3153567_0_0_9"/>
<dbReference type="STRING" id="498761.HM1_1773"/>
<accession>B0TET6</accession>
<organism evidence="1 2">
    <name type="scientific">Heliobacterium modesticaldum (strain ATCC 51547 / Ice1)</name>
    <dbReference type="NCBI Taxonomy" id="498761"/>
    <lineage>
        <taxon>Bacteria</taxon>
        <taxon>Bacillati</taxon>
        <taxon>Bacillota</taxon>
        <taxon>Clostridia</taxon>
        <taxon>Eubacteriales</taxon>
        <taxon>Heliobacteriaceae</taxon>
        <taxon>Heliomicrobium</taxon>
    </lineage>
</organism>
<evidence type="ECO:0000313" key="2">
    <source>
        <dbReference type="Proteomes" id="UP000008550"/>
    </source>
</evidence>
<proteinExistence type="predicted"/>
<dbReference type="AlphaFoldDB" id="B0TET6"/>
<sequence>MSIHACSAAVLVSLCRRWDGYDLDEKIVKKTDYGSNLFVARYVTMKRR</sequence>